<evidence type="ECO:0000256" key="1">
    <source>
        <dbReference type="ARBA" id="ARBA00004191"/>
    </source>
</evidence>
<evidence type="ECO:0000256" key="3">
    <source>
        <dbReference type="ARBA" id="ARBA00022525"/>
    </source>
</evidence>
<keyword evidence="5" id="KW-0732">Signal</keyword>
<evidence type="ECO:0000256" key="6">
    <source>
        <dbReference type="ARBA" id="ARBA00022737"/>
    </source>
</evidence>
<dbReference type="Pfam" id="PF13855">
    <property type="entry name" value="LRR_8"/>
    <property type="match status" value="1"/>
</dbReference>
<keyword evidence="10" id="KW-0472">Membrane</keyword>
<dbReference type="PANTHER" id="PTHR32093:SF50">
    <property type="entry name" value="EXTENSIN-LIKE PROTEIN"/>
    <property type="match status" value="1"/>
</dbReference>
<dbReference type="EMBL" id="JAPFFL010000014">
    <property type="protein sequence ID" value="KAJ6677574.1"/>
    <property type="molecule type" value="Genomic_DNA"/>
</dbReference>
<evidence type="ECO:0000313" key="12">
    <source>
        <dbReference type="Proteomes" id="UP001151529"/>
    </source>
</evidence>
<feature type="transmembrane region" description="Helical" evidence="10">
    <location>
        <begin position="21"/>
        <end position="50"/>
    </location>
</feature>
<evidence type="ECO:0000256" key="8">
    <source>
        <dbReference type="ARBA" id="ARBA00023278"/>
    </source>
</evidence>
<dbReference type="Gene3D" id="3.80.10.10">
    <property type="entry name" value="Ribonuclease Inhibitor"/>
    <property type="match status" value="2"/>
</dbReference>
<evidence type="ECO:0000256" key="10">
    <source>
        <dbReference type="SAM" id="Phobius"/>
    </source>
</evidence>
<dbReference type="InterPro" id="IPR051582">
    <property type="entry name" value="LRR_extensin-like_regulator"/>
</dbReference>
<keyword evidence="7" id="KW-0325">Glycoprotein</keyword>
<dbReference type="Pfam" id="PF00560">
    <property type="entry name" value="LRR_1"/>
    <property type="match status" value="1"/>
</dbReference>
<organism evidence="11 12">
    <name type="scientific">Salix viminalis</name>
    <name type="common">Common osier</name>
    <name type="synonym">Basket willow</name>
    <dbReference type="NCBI Taxonomy" id="40686"/>
    <lineage>
        <taxon>Eukaryota</taxon>
        <taxon>Viridiplantae</taxon>
        <taxon>Streptophyta</taxon>
        <taxon>Embryophyta</taxon>
        <taxon>Tracheophyta</taxon>
        <taxon>Spermatophyta</taxon>
        <taxon>Magnoliopsida</taxon>
        <taxon>eudicotyledons</taxon>
        <taxon>Gunneridae</taxon>
        <taxon>Pentapetalae</taxon>
        <taxon>rosids</taxon>
        <taxon>fabids</taxon>
        <taxon>Malpighiales</taxon>
        <taxon>Salicaceae</taxon>
        <taxon>Saliceae</taxon>
        <taxon>Salix</taxon>
    </lineage>
</organism>
<evidence type="ECO:0000256" key="4">
    <source>
        <dbReference type="ARBA" id="ARBA00022614"/>
    </source>
</evidence>
<reference evidence="11" key="2">
    <citation type="journal article" date="2023" name="Int. J. Mol. Sci.">
        <title>De Novo Assembly and Annotation of 11 Diverse Shrub Willow (Salix) Genomes Reveals Novel Gene Organization in Sex-Linked Regions.</title>
        <authorList>
            <person name="Hyden B."/>
            <person name="Feng K."/>
            <person name="Yates T.B."/>
            <person name="Jawdy S."/>
            <person name="Cereghino C."/>
            <person name="Smart L.B."/>
            <person name="Muchero W."/>
        </authorList>
    </citation>
    <scope>NUCLEOTIDE SEQUENCE [LARGE SCALE GENOMIC DNA]</scope>
    <source>
        <tissue evidence="11">Shoot tip</tissue>
    </source>
</reference>
<reference evidence="11" key="1">
    <citation type="submission" date="2022-11" db="EMBL/GenBank/DDBJ databases">
        <authorList>
            <person name="Hyden B.L."/>
            <person name="Feng K."/>
            <person name="Yates T."/>
            <person name="Jawdy S."/>
            <person name="Smart L.B."/>
            <person name="Muchero W."/>
        </authorList>
    </citation>
    <scope>NUCLEOTIDE SEQUENCE</scope>
    <source>
        <tissue evidence="11">Shoot tip</tissue>
    </source>
</reference>
<gene>
    <name evidence="11" type="ORF">OIU85_008176</name>
</gene>
<keyword evidence="12" id="KW-1185">Reference proteome</keyword>
<keyword evidence="4" id="KW-0433">Leucine-rich repeat</keyword>
<evidence type="ECO:0000256" key="5">
    <source>
        <dbReference type="ARBA" id="ARBA00022729"/>
    </source>
</evidence>
<protein>
    <recommendedName>
        <fullName evidence="9">Cell wall hydroxyproline-rich glycoprotein</fullName>
    </recommendedName>
</protein>
<keyword evidence="10" id="KW-0812">Transmembrane</keyword>
<keyword evidence="6" id="KW-0677">Repeat</keyword>
<accession>A0A9Q0NX82</accession>
<dbReference type="FunFam" id="3.80.10.10:FF:000224">
    <property type="entry name" value="Leucine-rich repeat extensin-like protein 1"/>
    <property type="match status" value="1"/>
</dbReference>
<dbReference type="AlphaFoldDB" id="A0A9Q0NX82"/>
<dbReference type="InterPro" id="IPR032675">
    <property type="entry name" value="LRR_dom_sf"/>
</dbReference>
<evidence type="ECO:0000256" key="2">
    <source>
        <dbReference type="ARBA" id="ARBA00022512"/>
    </source>
</evidence>
<dbReference type="PANTHER" id="PTHR32093">
    <property type="entry name" value="LEUCINE-RICH REPEAT EXTENSIN-LIKE PROTEIN 3-RELATED"/>
    <property type="match status" value="1"/>
</dbReference>
<comment type="caution">
    <text evidence="11">The sequence shown here is derived from an EMBL/GenBank/DDBJ whole genome shotgun (WGS) entry which is preliminary data.</text>
</comment>
<name>A0A9Q0NX82_SALVM</name>
<keyword evidence="10" id="KW-1133">Transmembrane helix</keyword>
<dbReference type="Proteomes" id="UP001151529">
    <property type="component" value="Chromosome 7"/>
</dbReference>
<evidence type="ECO:0000256" key="7">
    <source>
        <dbReference type="ARBA" id="ARBA00023180"/>
    </source>
</evidence>
<dbReference type="InterPro" id="IPR001611">
    <property type="entry name" value="Leu-rich_rpt"/>
</dbReference>
<evidence type="ECO:0000256" key="9">
    <source>
        <dbReference type="ARBA" id="ARBA00041871"/>
    </source>
</evidence>
<dbReference type="OrthoDB" id="676979at2759"/>
<evidence type="ECO:0000313" key="11">
    <source>
        <dbReference type="EMBL" id="KAJ6677574.1"/>
    </source>
</evidence>
<sequence length="432" mass="47967">MERAPYINNQDYYLKPTKIKWLLLCFILSQFVPLLLLLLHLSSLSIYLAAKHNQHGYHRHRSHSHSPTSNQRLHQAYIALQAWRRVIYSDPNNFTTNWVGPDVCSYKGIYCTASIDDPKITVVAGIDLNFADIAGFLPIELGLLTDLALVHLSSNRFCGIIPQTLTNLSLLYELDLSNNRFVGPFPSVVLSLPMLNYLDLRFNEFEGPLPPQLFQKKIDAIFVNNNRFTSAVPAFLGGTSASVVVIANNNLEGCLPPSIANFADTLEELLLINTSLTGCLPPEVGYLYKLKVLDVSYNKIVGPIPYSLSGLAHLEQLNLAHNLMTGIVPQGVCILPNLANFTFSYNFFCEEEGICMNLTSKRIKYDDRRNCLPEKPFQRSQKECNDTLEHPVDCFEQCCEGSAGGGAFGRATPFAPALVPAATPLLPPSLCS</sequence>
<keyword evidence="3" id="KW-0964">Secreted</keyword>
<keyword evidence="2" id="KW-0134">Cell wall</keyword>
<proteinExistence type="predicted"/>
<keyword evidence="8" id="KW-0379">Hydroxylation</keyword>
<comment type="subcellular location">
    <subcellularLocation>
        <location evidence="1">Secreted</location>
        <location evidence="1">Cell wall</location>
    </subcellularLocation>
</comment>
<dbReference type="SUPFAM" id="SSF52058">
    <property type="entry name" value="L domain-like"/>
    <property type="match status" value="1"/>
</dbReference>